<dbReference type="Pfam" id="PF09362">
    <property type="entry name" value="DUF1996"/>
    <property type="match status" value="1"/>
</dbReference>
<dbReference type="EMBL" id="NHZQ01000060">
    <property type="protein sequence ID" value="PSK56728.1"/>
    <property type="molecule type" value="Genomic_DNA"/>
</dbReference>
<dbReference type="SMART" id="SM00321">
    <property type="entry name" value="WSC"/>
    <property type="match status" value="3"/>
</dbReference>
<dbReference type="OrthoDB" id="74764at2759"/>
<feature type="domain" description="WSC" evidence="2">
    <location>
        <begin position="379"/>
        <end position="478"/>
    </location>
</feature>
<dbReference type="InterPro" id="IPR002889">
    <property type="entry name" value="WSC_carb-bd"/>
</dbReference>
<feature type="domain" description="WSC" evidence="2">
    <location>
        <begin position="503"/>
        <end position="602"/>
    </location>
</feature>
<feature type="domain" description="WSC" evidence="2">
    <location>
        <begin position="615"/>
        <end position="711"/>
    </location>
</feature>
<evidence type="ECO:0000256" key="1">
    <source>
        <dbReference type="SAM" id="SignalP"/>
    </source>
</evidence>
<protein>
    <submittedName>
        <fullName evidence="3">WSC domain-containing protein 2</fullName>
    </submittedName>
</protein>
<proteinExistence type="predicted"/>
<sequence>MTSLLLNILLLASYAEAFWRMNCNIIQIGRVDPIVNPGAIAQHAHTISGGSNIGVNATYQSLVNSACNSCEIFPDKSAYWTPNLYYARPNGSFEEVYHTGSVIYYLGRGYLPDGSQKFTPFPKGFMMVSGNKSNRRYNATGNTWGNSTHPGRPLQDAISYACLSEVIGPETPNLVDVPSCINGLRAQIHFQSCWNGRDLYKSDNSHVAYLSDIDNGVCPPGYPVLLPHLFMETNYAVRLTKNTDDGGRFVFSMGDPTGYGFHGDFQNGWDVGIQKRAVAECIYGSGFGTIEECPVLQANRNTQFGINCPEMPPQIGEPVRGMLDKLPGCIRITEGPGSATAADMECPANSPHPSITRTVDSTPIPTANPSIGSTFGNQFNKYVGCGNDSTGSPLRTLNALSTKMANMTVEMCQTFCSSKGYRYSGVEYQNECHCDIAINPTAQFYAGVNMSTGCSMTCPGARNQLCGGPSYMNVYNNTDPDFVSTDDITNSVYQLTVPVAPYGSNYLGCYSEGRSSRVLAGISKGDDAMSVGSCAAYCQDYKYYGTEFGSQCFCSNILGTGTGVKRLDTLQDPRYSSCNYRCNGNFSQVCGGSGTINVFENKNYTPVVVQASSGNYKSKACYTDAANGRALDGAATASADMTVDKCGSFCKEKGLRYFGVEYGTECYCGNNPMKSTGAAAVTCPIEKLMPCGGNKYTYCGGPSLMNIYFATNL</sequence>
<feature type="signal peptide" evidence="1">
    <location>
        <begin position="1"/>
        <end position="17"/>
    </location>
</feature>
<dbReference type="Proteomes" id="UP000243723">
    <property type="component" value="Unassembled WGS sequence"/>
</dbReference>
<gene>
    <name evidence="3" type="ORF">B9Z65_6352</name>
</gene>
<comment type="caution">
    <text evidence="3">The sequence shown here is derived from an EMBL/GenBank/DDBJ whole genome shotgun (WGS) entry which is preliminary data.</text>
</comment>
<feature type="chain" id="PRO_5015180110" evidence="1">
    <location>
        <begin position="18"/>
        <end position="713"/>
    </location>
</feature>
<dbReference type="PANTHER" id="PTHR43662:SF3">
    <property type="entry name" value="DOMAIN PROTEIN, PUTATIVE (AFU_ORTHOLOGUE AFUA_6G11970)-RELATED"/>
    <property type="match status" value="1"/>
</dbReference>
<accession>A0A2P8A8E6</accession>
<organism evidence="3 4">
    <name type="scientific">Elsinoe australis</name>
    <dbReference type="NCBI Taxonomy" id="40998"/>
    <lineage>
        <taxon>Eukaryota</taxon>
        <taxon>Fungi</taxon>
        <taxon>Dikarya</taxon>
        <taxon>Ascomycota</taxon>
        <taxon>Pezizomycotina</taxon>
        <taxon>Dothideomycetes</taxon>
        <taxon>Dothideomycetidae</taxon>
        <taxon>Myriangiales</taxon>
        <taxon>Elsinoaceae</taxon>
        <taxon>Elsinoe</taxon>
    </lineage>
</organism>
<dbReference type="PROSITE" id="PS51212">
    <property type="entry name" value="WSC"/>
    <property type="match status" value="3"/>
</dbReference>
<dbReference type="AlphaFoldDB" id="A0A2P8A8E6"/>
<evidence type="ECO:0000313" key="4">
    <source>
        <dbReference type="Proteomes" id="UP000243723"/>
    </source>
</evidence>
<keyword evidence="4" id="KW-1185">Reference proteome</keyword>
<evidence type="ECO:0000313" key="3">
    <source>
        <dbReference type="EMBL" id="PSK56728.1"/>
    </source>
</evidence>
<evidence type="ECO:0000259" key="2">
    <source>
        <dbReference type="PROSITE" id="PS51212"/>
    </source>
</evidence>
<keyword evidence="1" id="KW-0732">Signal</keyword>
<dbReference type="Pfam" id="PF01822">
    <property type="entry name" value="WSC"/>
    <property type="match status" value="3"/>
</dbReference>
<dbReference type="PANTHER" id="PTHR43662">
    <property type="match status" value="1"/>
</dbReference>
<dbReference type="InterPro" id="IPR018535">
    <property type="entry name" value="DUF1996"/>
</dbReference>
<name>A0A2P8A8E6_9PEZI</name>
<dbReference type="STRING" id="40998.A0A2P8A8E6"/>
<reference evidence="3 4" key="1">
    <citation type="submission" date="2017-05" db="EMBL/GenBank/DDBJ databases">
        <title>Draft genome sequence of Elsinoe australis.</title>
        <authorList>
            <person name="Cheng Q."/>
        </authorList>
    </citation>
    <scope>NUCLEOTIDE SEQUENCE [LARGE SCALE GENOMIC DNA]</scope>
    <source>
        <strain evidence="3 4">NL1</strain>
    </source>
</reference>